<evidence type="ECO:0000256" key="2">
    <source>
        <dbReference type="ARBA" id="ARBA00005510"/>
    </source>
</evidence>
<feature type="domain" description="BHLH" evidence="6">
    <location>
        <begin position="49"/>
        <end position="98"/>
    </location>
</feature>
<dbReference type="SMART" id="SM00353">
    <property type="entry name" value="HLH"/>
    <property type="match status" value="1"/>
</dbReference>
<keyword evidence="8" id="KW-1185">Reference proteome</keyword>
<evidence type="ECO:0000256" key="1">
    <source>
        <dbReference type="ARBA" id="ARBA00004123"/>
    </source>
</evidence>
<dbReference type="CDD" id="cd02116">
    <property type="entry name" value="ACT"/>
    <property type="match status" value="1"/>
</dbReference>
<dbReference type="RefSeq" id="XP_010913729.1">
    <property type="nucleotide sequence ID" value="XM_010915427.3"/>
</dbReference>
<dbReference type="InterPro" id="IPR002912">
    <property type="entry name" value="ACT_dom"/>
</dbReference>
<dbReference type="AlphaFoldDB" id="A0A6I9QR52"/>
<protein>
    <submittedName>
        <fullName evidence="9">Transcription factor bHLH35 isoform X1</fullName>
    </submittedName>
</protein>
<keyword evidence="4" id="KW-0804">Transcription</keyword>
<dbReference type="SUPFAM" id="SSF47459">
    <property type="entry name" value="HLH, helix-loop-helix DNA-binding domain"/>
    <property type="match status" value="1"/>
</dbReference>
<dbReference type="GO" id="GO:0003700">
    <property type="term" value="F:DNA-binding transcription factor activity"/>
    <property type="evidence" value="ECO:0007669"/>
    <property type="project" value="TreeGrafter"/>
</dbReference>
<dbReference type="GO" id="GO:0005634">
    <property type="term" value="C:nucleus"/>
    <property type="evidence" value="ECO:0007669"/>
    <property type="project" value="UniProtKB-SubCell"/>
</dbReference>
<dbReference type="InterPro" id="IPR011598">
    <property type="entry name" value="bHLH_dom"/>
</dbReference>
<evidence type="ECO:0000313" key="9">
    <source>
        <dbReference type="RefSeq" id="XP_010913729.1"/>
    </source>
</evidence>
<feature type="domain" description="ACT" evidence="7">
    <location>
        <begin position="165"/>
        <end position="236"/>
    </location>
</feature>
<dbReference type="FunCoup" id="A0A6I9QR52">
    <property type="interactions" value="901"/>
</dbReference>
<dbReference type="InterPro" id="IPR054502">
    <property type="entry name" value="bHLH-TF_ACT-like_plant"/>
</dbReference>
<dbReference type="InterPro" id="IPR036638">
    <property type="entry name" value="HLH_DNA-bd_sf"/>
</dbReference>
<keyword evidence="3" id="KW-0805">Transcription regulation</keyword>
<gene>
    <name evidence="9" type="primary">LOC105039315</name>
</gene>
<dbReference type="Pfam" id="PF22754">
    <property type="entry name" value="bHLH-TF_ACT-like_plant"/>
    <property type="match status" value="1"/>
</dbReference>
<evidence type="ECO:0000313" key="8">
    <source>
        <dbReference type="Proteomes" id="UP000504607"/>
    </source>
</evidence>
<dbReference type="PROSITE" id="PS51671">
    <property type="entry name" value="ACT"/>
    <property type="match status" value="1"/>
</dbReference>
<dbReference type="InParanoid" id="A0A6I9QR52"/>
<dbReference type="GO" id="GO:0043565">
    <property type="term" value="F:sequence-specific DNA binding"/>
    <property type="evidence" value="ECO:0007669"/>
    <property type="project" value="TreeGrafter"/>
</dbReference>
<dbReference type="GO" id="GO:0046983">
    <property type="term" value="F:protein dimerization activity"/>
    <property type="evidence" value="ECO:0007669"/>
    <property type="project" value="InterPro"/>
</dbReference>
<dbReference type="Pfam" id="PF00010">
    <property type="entry name" value="HLH"/>
    <property type="match status" value="1"/>
</dbReference>
<dbReference type="OrthoDB" id="623055at2759"/>
<sequence length="236" mass="26751">MDAMDCEYKNYWETKTFLEAEELHSSSWIIDEAMSQCFSCSSSLAATSSTPPKYLVMERNRRKKVQEKLYALRSVVPNITKMDRASIIKDAIDYIQQLQEQEKMLLSEISELELFNEFTEIIYDMEQDDVAQTSPEQPLAPGSPFMPSIELLELKVFAVGNKNFSISFTCNKKRDALIKMCEVFASLNLNIITANITSSSESLSHMLFIETDESDGSGLKEKIEAAIAELDVPRNP</sequence>
<proteinExistence type="inferred from homology"/>
<dbReference type="PROSITE" id="PS50888">
    <property type="entry name" value="BHLH"/>
    <property type="match status" value="1"/>
</dbReference>
<reference evidence="9" key="1">
    <citation type="submission" date="2025-08" db="UniProtKB">
        <authorList>
            <consortium name="RefSeq"/>
        </authorList>
    </citation>
    <scope>IDENTIFICATION</scope>
</reference>
<keyword evidence="5" id="KW-0539">Nucleus</keyword>
<dbReference type="PANTHER" id="PTHR31945:SF26">
    <property type="entry name" value="TRANSCRIPTION FACTOR BHLH35"/>
    <property type="match status" value="1"/>
</dbReference>
<evidence type="ECO:0000259" key="6">
    <source>
        <dbReference type="PROSITE" id="PS50888"/>
    </source>
</evidence>
<evidence type="ECO:0000256" key="4">
    <source>
        <dbReference type="ARBA" id="ARBA00023163"/>
    </source>
</evidence>
<dbReference type="InterPro" id="IPR051358">
    <property type="entry name" value="TF_AMS/ICE1/BHLH6-like"/>
</dbReference>
<accession>A0A6I9QR52</accession>
<dbReference type="PANTHER" id="PTHR31945">
    <property type="entry name" value="TRANSCRIPTION FACTOR SCREAM2-RELATED"/>
    <property type="match status" value="1"/>
</dbReference>
<dbReference type="SUPFAM" id="SSF55021">
    <property type="entry name" value="ACT-like"/>
    <property type="match status" value="1"/>
</dbReference>
<comment type="similarity">
    <text evidence="2">Belongs to the bHLH protein family.</text>
</comment>
<organism evidence="8 9">
    <name type="scientific">Elaeis guineensis var. tenera</name>
    <name type="common">Oil palm</name>
    <dbReference type="NCBI Taxonomy" id="51953"/>
    <lineage>
        <taxon>Eukaryota</taxon>
        <taxon>Viridiplantae</taxon>
        <taxon>Streptophyta</taxon>
        <taxon>Embryophyta</taxon>
        <taxon>Tracheophyta</taxon>
        <taxon>Spermatophyta</taxon>
        <taxon>Magnoliopsida</taxon>
        <taxon>Liliopsida</taxon>
        <taxon>Arecaceae</taxon>
        <taxon>Arecoideae</taxon>
        <taxon>Cocoseae</taxon>
        <taxon>Elaeidinae</taxon>
        <taxon>Elaeis</taxon>
    </lineage>
</organism>
<name>A0A6I9QR52_ELAGV</name>
<dbReference type="Gene3D" id="4.10.280.10">
    <property type="entry name" value="Helix-loop-helix DNA-binding domain"/>
    <property type="match status" value="1"/>
</dbReference>
<evidence type="ECO:0000256" key="3">
    <source>
        <dbReference type="ARBA" id="ARBA00023015"/>
    </source>
</evidence>
<comment type="subcellular location">
    <subcellularLocation>
        <location evidence="1">Nucleus</location>
    </subcellularLocation>
</comment>
<evidence type="ECO:0000256" key="5">
    <source>
        <dbReference type="ARBA" id="ARBA00023242"/>
    </source>
</evidence>
<evidence type="ECO:0000259" key="7">
    <source>
        <dbReference type="PROSITE" id="PS51671"/>
    </source>
</evidence>
<dbReference type="Proteomes" id="UP000504607">
    <property type="component" value="Chromosome 2"/>
</dbReference>
<dbReference type="InterPro" id="IPR045865">
    <property type="entry name" value="ACT-like_dom_sf"/>
</dbReference>